<comment type="caution">
    <text evidence="2">The sequence shown here is derived from an EMBL/GenBank/DDBJ whole genome shotgun (WGS) entry which is preliminary data.</text>
</comment>
<dbReference type="SUPFAM" id="SSF53756">
    <property type="entry name" value="UDP-Glycosyltransferase/glycogen phosphorylase"/>
    <property type="match status" value="1"/>
</dbReference>
<feature type="region of interest" description="Disordered" evidence="1">
    <location>
        <begin position="330"/>
        <end position="351"/>
    </location>
</feature>
<dbReference type="GO" id="GO:0016757">
    <property type="term" value="F:glycosyltransferase activity"/>
    <property type="evidence" value="ECO:0007669"/>
    <property type="project" value="UniProtKB-KW"/>
</dbReference>
<dbReference type="Pfam" id="PF13692">
    <property type="entry name" value="Glyco_trans_1_4"/>
    <property type="match status" value="1"/>
</dbReference>
<organism evidence="2 3">
    <name type="scientific">Actinomycetospora lemnae</name>
    <dbReference type="NCBI Taxonomy" id="3019891"/>
    <lineage>
        <taxon>Bacteria</taxon>
        <taxon>Bacillati</taxon>
        <taxon>Actinomycetota</taxon>
        <taxon>Actinomycetes</taxon>
        <taxon>Pseudonocardiales</taxon>
        <taxon>Pseudonocardiaceae</taxon>
        <taxon>Actinomycetospora</taxon>
    </lineage>
</organism>
<keyword evidence="2" id="KW-0328">Glycosyltransferase</keyword>
<dbReference type="EMBL" id="JAQZAO010000001">
    <property type="protein sequence ID" value="MDD7963905.1"/>
    <property type="molecule type" value="Genomic_DNA"/>
</dbReference>
<accession>A0ABT5SN49</accession>
<keyword evidence="2" id="KW-0808">Transferase</keyword>
<dbReference type="Gene3D" id="3.40.50.2000">
    <property type="entry name" value="Glycogen Phosphorylase B"/>
    <property type="match status" value="1"/>
</dbReference>
<dbReference type="Proteomes" id="UP001300763">
    <property type="component" value="Unassembled WGS sequence"/>
</dbReference>
<dbReference type="EC" id="2.4.-.-" evidence="2"/>
<name>A0ABT5SN49_9PSEU</name>
<proteinExistence type="predicted"/>
<gene>
    <name evidence="2" type="ORF">PGB27_00970</name>
</gene>
<feature type="compositionally biased region" description="Basic and acidic residues" evidence="1">
    <location>
        <begin position="333"/>
        <end position="342"/>
    </location>
</feature>
<reference evidence="2 3" key="1">
    <citation type="submission" date="2023-02" db="EMBL/GenBank/DDBJ databases">
        <title>Genome sequencing required for Actinomycetospora new species description.</title>
        <authorList>
            <person name="Saimee Y."/>
            <person name="Duangmal K."/>
        </authorList>
    </citation>
    <scope>NUCLEOTIDE SEQUENCE [LARGE SCALE GENOMIC DNA]</scope>
    <source>
        <strain evidence="2 3">DW7H6</strain>
    </source>
</reference>
<dbReference type="RefSeq" id="WP_274198458.1">
    <property type="nucleotide sequence ID" value="NZ_JAQZAO010000001.1"/>
</dbReference>
<sequence length="368" mass="39410">MQTLRIVPDLRSSVVEEMPATQALLFTSRRADADPALLADPRVAPFTPRRLLTALRDRELAVLEVAEPLWTGEWVRALRWIALAKLRRPRITVATYAIENLDARARLAPRSLGHRPVLGAAATRLAVLGMGVSVLLALDAVVFGTSGAAENYRRAFGWALRGTRQTVLTPRLSACSVCGPRVDGGTPRERTVLFLGTPSERKGFAVLTAAWEHAGSVDRGWRLVVADPSGATDRPVPTGVSIVADPPRATVHALLRAAAVVAMPSVRRPGWREQIGLPLVEGLTHGCRVVTTTETGLADDLRDHPRVVLTAPGDVADLAAGLRRAMDAADTADTDHADHAADTDAEQVGPRGATKTDVVAWWLEGALV</sequence>
<evidence type="ECO:0000313" key="3">
    <source>
        <dbReference type="Proteomes" id="UP001300763"/>
    </source>
</evidence>
<evidence type="ECO:0000313" key="2">
    <source>
        <dbReference type="EMBL" id="MDD7963905.1"/>
    </source>
</evidence>
<keyword evidence="3" id="KW-1185">Reference proteome</keyword>
<protein>
    <submittedName>
        <fullName evidence="2">Glycosyltransferase</fullName>
        <ecNumber evidence="2">2.4.-.-</ecNumber>
    </submittedName>
</protein>
<evidence type="ECO:0000256" key="1">
    <source>
        <dbReference type="SAM" id="MobiDB-lite"/>
    </source>
</evidence>